<keyword evidence="3" id="KW-1185">Reference proteome</keyword>
<evidence type="ECO:0000313" key="3">
    <source>
        <dbReference type="Proteomes" id="UP000054262"/>
    </source>
</evidence>
<gene>
    <name evidence="2" type="ORF">MB2181_04220</name>
</gene>
<sequence length="89" mass="10211">MTQFKKYLEPIPLAIFLASLIISFHYVWMNKYVIIPYADGESFTVLNTWTGKICTHPVTLESHDKLFDNGAIFLTCDKFPINSGRVELP</sequence>
<name>A0P6U1_9PROT</name>
<reference evidence="2 3" key="1">
    <citation type="submission" date="2006-11" db="EMBL/GenBank/DDBJ databases">
        <authorList>
            <person name="Giovannoni S."/>
            <person name="Vergin K."/>
            <person name="Ferriera S."/>
            <person name="Johnson J."/>
            <person name="Kravitz S."/>
            <person name="Beeson K."/>
            <person name="Sutton G."/>
            <person name="Rogers Y.-H."/>
            <person name="Friedman R."/>
            <person name="Frazier M."/>
            <person name="Venter J.C."/>
        </authorList>
    </citation>
    <scope>NUCLEOTIDE SEQUENCE [LARGE SCALE GENOMIC DNA]</scope>
    <source>
        <strain evidence="2 3">HTCC2181</strain>
    </source>
</reference>
<keyword evidence="1" id="KW-0812">Transmembrane</keyword>
<evidence type="ECO:0000256" key="1">
    <source>
        <dbReference type="SAM" id="Phobius"/>
    </source>
</evidence>
<protein>
    <submittedName>
        <fullName evidence="2">Uncharacterized protein</fullName>
    </submittedName>
</protein>
<dbReference type="EMBL" id="AAUX01000001">
    <property type="protein sequence ID" value="EAV47251.1"/>
    <property type="molecule type" value="Genomic_DNA"/>
</dbReference>
<feature type="transmembrane region" description="Helical" evidence="1">
    <location>
        <begin position="7"/>
        <end position="28"/>
    </location>
</feature>
<evidence type="ECO:0000313" key="2">
    <source>
        <dbReference type="EMBL" id="EAV47251.1"/>
    </source>
</evidence>
<dbReference type="Proteomes" id="UP000054262">
    <property type="component" value="Unassembled WGS sequence"/>
</dbReference>
<organism evidence="2 3">
    <name type="scientific">Methylophilales bacterium HTCC2181</name>
    <dbReference type="NCBI Taxonomy" id="383631"/>
    <lineage>
        <taxon>Bacteria</taxon>
        <taxon>Pseudomonadati</taxon>
        <taxon>Pseudomonadota</taxon>
        <taxon>Betaproteobacteria</taxon>
        <taxon>Nitrosomonadales</taxon>
        <taxon>OM43 clade</taxon>
    </lineage>
</organism>
<comment type="caution">
    <text evidence="2">The sequence shown here is derived from an EMBL/GenBank/DDBJ whole genome shotgun (WGS) entry which is preliminary data.</text>
</comment>
<keyword evidence="1" id="KW-1133">Transmembrane helix</keyword>
<dbReference type="AlphaFoldDB" id="A0P6U1"/>
<accession>A0P6U1</accession>
<keyword evidence="1" id="KW-0472">Membrane</keyword>
<proteinExistence type="predicted"/>